<dbReference type="InterPro" id="IPR053927">
    <property type="entry name" value="FlgK_helical"/>
</dbReference>
<dbReference type="InterPro" id="IPR002371">
    <property type="entry name" value="FlgK"/>
</dbReference>
<keyword evidence="6" id="KW-0975">Bacterial flagellum</keyword>
<organism evidence="10 11">
    <name type="scientific">Paracoccus haeundaensis</name>
    <dbReference type="NCBI Taxonomy" id="225362"/>
    <lineage>
        <taxon>Bacteria</taxon>
        <taxon>Pseudomonadati</taxon>
        <taxon>Pseudomonadota</taxon>
        <taxon>Alphaproteobacteria</taxon>
        <taxon>Rhodobacterales</taxon>
        <taxon>Paracoccaceae</taxon>
        <taxon>Paracoccus</taxon>
    </lineage>
</organism>
<evidence type="ECO:0000256" key="4">
    <source>
        <dbReference type="ARBA" id="ARBA00016244"/>
    </source>
</evidence>
<dbReference type="PANTHER" id="PTHR30033">
    <property type="entry name" value="FLAGELLAR HOOK-ASSOCIATED PROTEIN 1"/>
    <property type="match status" value="1"/>
</dbReference>
<dbReference type="GO" id="GO:0005576">
    <property type="term" value="C:extracellular region"/>
    <property type="evidence" value="ECO:0007669"/>
    <property type="project" value="UniProtKB-SubCell"/>
</dbReference>
<dbReference type="InterPro" id="IPR001444">
    <property type="entry name" value="Flag_bb_rod_N"/>
</dbReference>
<gene>
    <name evidence="10" type="primary">flgK</name>
    <name evidence="10" type="ORF">FHD67_03300</name>
</gene>
<feature type="domain" description="Flagellar basal-body/hook protein C-terminal" evidence="8">
    <location>
        <begin position="443"/>
        <end position="481"/>
    </location>
</feature>
<dbReference type="GO" id="GO:0009424">
    <property type="term" value="C:bacterial-type flagellum hook"/>
    <property type="evidence" value="ECO:0007669"/>
    <property type="project" value="InterPro"/>
</dbReference>
<dbReference type="EMBL" id="VDDC01000007">
    <property type="protein sequence ID" value="TNH40657.1"/>
    <property type="molecule type" value="Genomic_DNA"/>
</dbReference>
<keyword evidence="5" id="KW-0964">Secreted</keyword>
<evidence type="ECO:0000256" key="6">
    <source>
        <dbReference type="ARBA" id="ARBA00023143"/>
    </source>
</evidence>
<comment type="subcellular location">
    <subcellularLocation>
        <location evidence="1">Bacterial flagellum basal body</location>
    </subcellularLocation>
    <subcellularLocation>
        <location evidence="2">Secreted</location>
    </subcellularLocation>
</comment>
<keyword evidence="10" id="KW-0969">Cilium</keyword>
<dbReference type="AlphaFoldDB" id="A0A5C4RA90"/>
<comment type="caution">
    <text evidence="10">The sequence shown here is derived from an EMBL/GenBank/DDBJ whole genome shotgun (WGS) entry which is preliminary data.</text>
</comment>
<protein>
    <recommendedName>
        <fullName evidence="4">Flagellar hook-associated protein 1</fullName>
    </recommendedName>
</protein>
<evidence type="ECO:0000259" key="9">
    <source>
        <dbReference type="Pfam" id="PF22638"/>
    </source>
</evidence>
<dbReference type="PANTHER" id="PTHR30033:SF2">
    <property type="entry name" value="FLAGELLAR HOOK PROTEIN"/>
    <property type="match status" value="1"/>
</dbReference>
<dbReference type="InterPro" id="IPR010930">
    <property type="entry name" value="Flg_bb/hook_C_dom"/>
</dbReference>
<proteinExistence type="inferred from homology"/>
<accession>A0A5C4RA90</accession>
<dbReference type="GO" id="GO:0044780">
    <property type="term" value="P:bacterial-type flagellum assembly"/>
    <property type="evidence" value="ECO:0007669"/>
    <property type="project" value="InterPro"/>
</dbReference>
<evidence type="ECO:0000256" key="2">
    <source>
        <dbReference type="ARBA" id="ARBA00004613"/>
    </source>
</evidence>
<dbReference type="Pfam" id="PF22638">
    <property type="entry name" value="FlgK_D1"/>
    <property type="match status" value="1"/>
</dbReference>
<comment type="similarity">
    <text evidence="3">Belongs to the flagella basal body rod proteins family.</text>
</comment>
<evidence type="ECO:0000256" key="5">
    <source>
        <dbReference type="ARBA" id="ARBA00022525"/>
    </source>
</evidence>
<evidence type="ECO:0000259" key="7">
    <source>
        <dbReference type="Pfam" id="PF00460"/>
    </source>
</evidence>
<evidence type="ECO:0000256" key="3">
    <source>
        <dbReference type="ARBA" id="ARBA00009677"/>
    </source>
</evidence>
<feature type="domain" description="Flagellar basal body rod protein N-terminal" evidence="7">
    <location>
        <begin position="8"/>
        <end position="36"/>
    </location>
</feature>
<evidence type="ECO:0000256" key="1">
    <source>
        <dbReference type="ARBA" id="ARBA00004117"/>
    </source>
</evidence>
<name>A0A5C4RA90_9RHOB</name>
<keyword evidence="10" id="KW-0282">Flagellum</keyword>
<dbReference type="GO" id="GO:0005198">
    <property type="term" value="F:structural molecule activity"/>
    <property type="evidence" value="ECO:0007669"/>
    <property type="project" value="InterPro"/>
</dbReference>
<dbReference type="SUPFAM" id="SSF64518">
    <property type="entry name" value="Phase 1 flagellin"/>
    <property type="match status" value="1"/>
</dbReference>
<evidence type="ECO:0000259" key="8">
    <source>
        <dbReference type="Pfam" id="PF06429"/>
    </source>
</evidence>
<evidence type="ECO:0000313" key="10">
    <source>
        <dbReference type="EMBL" id="TNH40657.1"/>
    </source>
</evidence>
<feature type="domain" description="Flagellar hook-associated protein FlgK helical" evidence="9">
    <location>
        <begin position="98"/>
        <end position="306"/>
    </location>
</feature>
<dbReference type="Proteomes" id="UP000304880">
    <property type="component" value="Unassembled WGS sequence"/>
</dbReference>
<reference evidence="10 11" key="1">
    <citation type="submission" date="2019-06" db="EMBL/GenBank/DDBJ databases">
        <authorList>
            <person name="Li J."/>
        </authorList>
    </citation>
    <scope>NUCLEOTIDE SEQUENCE [LARGE SCALE GENOMIC DNA]</scope>
    <source>
        <strain evidence="10 11">CGMCC 1.8012</strain>
    </source>
</reference>
<dbReference type="Pfam" id="PF00460">
    <property type="entry name" value="Flg_bb_rod"/>
    <property type="match status" value="1"/>
</dbReference>
<dbReference type="Pfam" id="PF06429">
    <property type="entry name" value="Flg_bbr_C"/>
    <property type="match status" value="1"/>
</dbReference>
<sequence length="481" mass="49699">MSIAKAISNAMSGLTATARGTETVASNIANVMTPGYARRDMVVSAQLHGGGVRIDGITRIVNSSLLSESRLAASSVGDGTARASFHRSMEKVIGLPGEAHSLSGALTDFQAALSSAATRPDDEIRLSQVVSTASALADRLNAASTAVQGARSAAQQGIASDVATVNASLERVAYLNARISILDSDGKDATPLMDERQQVIDRIASIIPIQEVARDSGKVALFSAEGAVLLDGSVPARLGFSGADQVTAGQVVGAPLELLTLNGTPVTAAQMRLFGGGSLAANFQIRDQLAPQMQSELDDMAFDLHQRLVDPAVDPSLGAADAGLFTDGGARATAATVVGLSGRIALNATVDPGQGGQLWRLRSGLQAANGEPTGQSAILSALVQALDASRPAQAGSGFEGNGTLTARFGSVESRVSTRRVEAEADLTIRSSRQSTIASSLMAEGVDSDAEMQRLLQYEQSYAANARVLVAVDEMINQILRM</sequence>
<keyword evidence="10" id="KW-0966">Cell projection</keyword>
<dbReference type="GO" id="GO:0009425">
    <property type="term" value="C:bacterial-type flagellum basal body"/>
    <property type="evidence" value="ECO:0007669"/>
    <property type="project" value="UniProtKB-SubCell"/>
</dbReference>
<dbReference type="RefSeq" id="WP_139597802.1">
    <property type="nucleotide sequence ID" value="NZ_VDDC01000007.1"/>
</dbReference>
<evidence type="ECO:0000313" key="11">
    <source>
        <dbReference type="Proteomes" id="UP000304880"/>
    </source>
</evidence>
<keyword evidence="11" id="KW-1185">Reference proteome</keyword>
<dbReference type="NCBIfam" id="TIGR02492">
    <property type="entry name" value="flgK_ends"/>
    <property type="match status" value="1"/>
</dbReference>